<sequence>MHFELHRIRARDLVREADAHRLARQARSAPPEPGAAPGTGARAMRRPVKADSPGNIRLGPGPEPGPEPQSAPGPEAQSEPGSEAQSRSRPESHGGVR</sequence>
<proteinExistence type="predicted"/>
<evidence type="ECO:0000256" key="1">
    <source>
        <dbReference type="SAM" id="MobiDB-lite"/>
    </source>
</evidence>
<organism evidence="2 3">
    <name type="scientific">Streptomyces prasinopilosus</name>
    <dbReference type="NCBI Taxonomy" id="67344"/>
    <lineage>
        <taxon>Bacteria</taxon>
        <taxon>Bacillati</taxon>
        <taxon>Actinomycetota</taxon>
        <taxon>Actinomycetes</taxon>
        <taxon>Kitasatosporales</taxon>
        <taxon>Streptomycetaceae</taxon>
        <taxon>Streptomyces</taxon>
    </lineage>
</organism>
<dbReference type="EMBL" id="FMZK01000004">
    <property type="protein sequence ID" value="SDC89942.1"/>
    <property type="molecule type" value="Genomic_DNA"/>
</dbReference>
<feature type="compositionally biased region" description="Pro residues" evidence="1">
    <location>
        <begin position="61"/>
        <end position="71"/>
    </location>
</feature>
<feature type="region of interest" description="Disordered" evidence="1">
    <location>
        <begin position="19"/>
        <end position="97"/>
    </location>
</feature>
<gene>
    <name evidence="2" type="ORF">SAMN05216505_10466</name>
</gene>
<dbReference type="AlphaFoldDB" id="A0A1G6QBS5"/>
<dbReference type="Proteomes" id="UP000182100">
    <property type="component" value="Unassembled WGS sequence"/>
</dbReference>
<name>A0A1G6QBS5_9ACTN</name>
<evidence type="ECO:0000313" key="3">
    <source>
        <dbReference type="Proteomes" id="UP000182100"/>
    </source>
</evidence>
<feature type="compositionally biased region" description="Basic and acidic residues" evidence="1">
    <location>
        <begin position="86"/>
        <end position="97"/>
    </location>
</feature>
<accession>A0A1G6QBS5</accession>
<reference evidence="3" key="1">
    <citation type="submission" date="2016-10" db="EMBL/GenBank/DDBJ databases">
        <authorList>
            <person name="Varghese N."/>
            <person name="Submissions S."/>
        </authorList>
    </citation>
    <scope>NUCLEOTIDE SEQUENCE [LARGE SCALE GENOMIC DNA]</scope>
    <source>
        <strain evidence="3">CGMCC 4.3504</strain>
    </source>
</reference>
<evidence type="ECO:0000313" key="2">
    <source>
        <dbReference type="EMBL" id="SDC89942.1"/>
    </source>
</evidence>
<protein>
    <submittedName>
        <fullName evidence="2">Uncharacterized protein</fullName>
    </submittedName>
</protein>
<keyword evidence="3" id="KW-1185">Reference proteome</keyword>